<dbReference type="KEGG" id="pfd:PFDG_05323"/>
<evidence type="ECO:0000313" key="2">
    <source>
        <dbReference type="Proteomes" id="UP000054282"/>
    </source>
</evidence>
<organism evidence="1 2">
    <name type="scientific">Plasmodium falciparum (isolate Dd2)</name>
    <dbReference type="NCBI Taxonomy" id="57267"/>
    <lineage>
        <taxon>Eukaryota</taxon>
        <taxon>Sar</taxon>
        <taxon>Alveolata</taxon>
        <taxon>Apicomplexa</taxon>
        <taxon>Aconoidasida</taxon>
        <taxon>Haemosporida</taxon>
        <taxon>Plasmodiidae</taxon>
        <taxon>Plasmodium</taxon>
        <taxon>Plasmodium (Laverania)</taxon>
    </lineage>
</organism>
<protein>
    <submittedName>
        <fullName evidence="1">Uncharacterized protein</fullName>
    </submittedName>
</protein>
<evidence type="ECO:0000313" key="1">
    <source>
        <dbReference type="EMBL" id="KOB89770.1"/>
    </source>
</evidence>
<dbReference type="Proteomes" id="UP000054282">
    <property type="component" value="Unassembled WGS sequence"/>
</dbReference>
<reference evidence="2" key="2">
    <citation type="submission" date="2006-09" db="EMBL/GenBank/DDBJ databases">
        <title>The genome sequence of Plasmodium falciparum Dd2.</title>
        <authorList>
            <consortium name="The Broad Institute Genome Sequencing Platform"/>
            <person name="Birren B."/>
            <person name="Lander E."/>
            <person name="Galagan J."/>
            <person name="Nusbaum C."/>
            <person name="Devon K."/>
            <person name="Henn M."/>
            <person name="Jaffe D."/>
            <person name="Butler J."/>
            <person name="Alvarez P."/>
            <person name="Gnerre S."/>
            <person name="Grabherr M."/>
            <person name="Kleber M."/>
            <person name="Mauceli E."/>
            <person name="Brockman W."/>
            <person name="MacCallum I.A."/>
            <person name="Rounsley S."/>
            <person name="Young S."/>
            <person name="LaButti K."/>
            <person name="Pushparaj V."/>
            <person name="DeCaprio D."/>
            <person name="Crawford M."/>
            <person name="Koehrsen M."/>
            <person name="Engels R."/>
            <person name="Montgomery P."/>
            <person name="Pearson M."/>
            <person name="Howarth C."/>
            <person name="Larson L."/>
            <person name="Luoma S."/>
            <person name="White J."/>
            <person name="Kodira C."/>
            <person name="Zeng Q."/>
            <person name="O'Leary S."/>
            <person name="Yandava C."/>
            <person name="Alvarado L."/>
            <person name="Wirth D."/>
            <person name="Volkman S."/>
            <person name="Hartl D."/>
        </authorList>
    </citation>
    <scope>NUCLEOTIDE SEQUENCE [LARGE SCALE GENOMIC DNA]</scope>
</reference>
<proteinExistence type="predicted"/>
<dbReference type="AlphaFoldDB" id="A0A0L7MB03"/>
<sequence>MKKKSEEANTYANMIRTDNNIWSICYHNKIKTKKKVSVKTSIHKYIYIESITSNHIEIFQYEVSSL</sequence>
<reference evidence="2" key="1">
    <citation type="submission" date="2006-09" db="EMBL/GenBank/DDBJ databases">
        <title>Annotation of Plasmodium falciparum Dd2.</title>
        <authorList>
            <consortium name="The Broad Institute Genome Sequencing Platform"/>
            <person name="Volkman S.K."/>
            <person name="Neafsey D.E."/>
            <person name="Dash A.P."/>
            <person name="Chitnis C.E."/>
            <person name="Hartl D.L."/>
            <person name="Young S.K."/>
            <person name="Zeng Q."/>
            <person name="Koehrsen M."/>
            <person name="Alvarado L."/>
            <person name="Berlin A."/>
            <person name="Borenstein D."/>
            <person name="Chapman S.B."/>
            <person name="Chen Z."/>
            <person name="Engels R."/>
            <person name="Freedman E."/>
            <person name="Gellesch M."/>
            <person name="Goldberg J."/>
            <person name="Griggs A."/>
            <person name="Gujja S."/>
            <person name="Heilman E.R."/>
            <person name="Heiman D.I."/>
            <person name="Howarth C."/>
            <person name="Jen D."/>
            <person name="Larson L."/>
            <person name="Mehta T."/>
            <person name="Neiman D."/>
            <person name="Park D."/>
            <person name="Pearson M."/>
            <person name="Roberts A."/>
            <person name="Saif S."/>
            <person name="Shea T."/>
            <person name="Shenoy N."/>
            <person name="Sisk P."/>
            <person name="Stolte C."/>
            <person name="Sykes S."/>
            <person name="Walk T."/>
            <person name="White J."/>
            <person name="Yandava C."/>
            <person name="Haas B."/>
            <person name="Henn M.R."/>
            <person name="Nusbaum C."/>
            <person name="Birren B."/>
        </authorList>
    </citation>
    <scope>NUCLEOTIDE SEQUENCE [LARGE SCALE GENOMIC DNA]</scope>
</reference>
<name>A0A0L7MB03_PLAF4</name>
<accession>A0A0L7MB03</accession>
<dbReference type="EMBL" id="GG703201">
    <property type="protein sequence ID" value="KOB89770.1"/>
    <property type="molecule type" value="Genomic_DNA"/>
</dbReference>
<gene>
    <name evidence="1" type="ORF">PFDG_05323</name>
</gene>